<keyword evidence="1 4" id="KW-0349">Heme</keyword>
<evidence type="ECO:0000256" key="1">
    <source>
        <dbReference type="ARBA" id="ARBA00022617"/>
    </source>
</evidence>
<feature type="region of interest" description="Disordered" evidence="5">
    <location>
        <begin position="278"/>
        <end position="297"/>
    </location>
</feature>
<dbReference type="Pfam" id="PF21342">
    <property type="entry name" value="SoxA-TsdA_cyt-c"/>
    <property type="match status" value="1"/>
</dbReference>
<dbReference type="InterPro" id="IPR036909">
    <property type="entry name" value="Cyt_c-like_dom_sf"/>
</dbReference>
<evidence type="ECO:0000256" key="5">
    <source>
        <dbReference type="SAM" id="MobiDB-lite"/>
    </source>
</evidence>
<evidence type="ECO:0000256" key="6">
    <source>
        <dbReference type="SAM" id="SignalP"/>
    </source>
</evidence>
<sequence>MKYHKLLVLSMLSAALALTACSDEVAPAKRKNYAVQVKEDIVKTDYQAPVLANVVGHKNADLIIYGSRLLNETKRLLPENVGASMNCNSCHIASGKEEKGAHYLNSFYAYPKKMPRAGKVIDLKARINGCFQRSMNGKPLDPNSKEMQAMIAYMEWLSEGLPKGAKIKSDIGGQINTKLVPDTIRGEKLYSQHCAACHGNNGEGLNDSRGNIVFPPLWGDHSFNIGAGMARTYKAAAFIRDNMPMSVQKHGGWGQGAVLTDQDAVDIAEYFTHQPRPDFAGKVNDWPNGNKPKDARY</sequence>
<gene>
    <name evidence="8" type="ORF">V757_00080</name>
</gene>
<dbReference type="SUPFAM" id="SSF46626">
    <property type="entry name" value="Cytochrome c"/>
    <property type="match status" value="2"/>
</dbReference>
<keyword evidence="9" id="KW-1185">Reference proteome</keyword>
<dbReference type="GO" id="GO:0009055">
    <property type="term" value="F:electron transfer activity"/>
    <property type="evidence" value="ECO:0007669"/>
    <property type="project" value="InterPro"/>
</dbReference>
<dbReference type="PANTHER" id="PTHR35008">
    <property type="entry name" value="BLL4482 PROTEIN-RELATED"/>
    <property type="match status" value="1"/>
</dbReference>
<evidence type="ECO:0000256" key="3">
    <source>
        <dbReference type="ARBA" id="ARBA00023004"/>
    </source>
</evidence>
<dbReference type="InterPro" id="IPR051459">
    <property type="entry name" value="Cytochrome_c-type_DH"/>
</dbReference>
<comment type="caution">
    <text evidence="8">The sequence shown here is derived from an EMBL/GenBank/DDBJ whole genome shotgun (WGS) entry which is preliminary data.</text>
</comment>
<feature type="signal peptide" evidence="6">
    <location>
        <begin position="1"/>
        <end position="22"/>
    </location>
</feature>
<dbReference type="PROSITE" id="PS51257">
    <property type="entry name" value="PROKAR_LIPOPROTEIN"/>
    <property type="match status" value="1"/>
</dbReference>
<dbReference type="Gene3D" id="1.10.760.10">
    <property type="entry name" value="Cytochrome c-like domain"/>
    <property type="match status" value="2"/>
</dbReference>
<dbReference type="RefSeq" id="WP_023948684.1">
    <property type="nucleotide sequence ID" value="NZ_AYSV01000001.1"/>
</dbReference>
<dbReference type="GO" id="GO:0020037">
    <property type="term" value="F:heme binding"/>
    <property type="evidence" value="ECO:0007669"/>
    <property type="project" value="InterPro"/>
</dbReference>
<protein>
    <submittedName>
        <fullName evidence="8">Cytochrome C</fullName>
    </submittedName>
</protein>
<evidence type="ECO:0000313" key="9">
    <source>
        <dbReference type="Proteomes" id="UP000018766"/>
    </source>
</evidence>
<accession>V8GBH8</accession>
<keyword evidence="3 4" id="KW-0408">Iron</keyword>
<feature type="domain" description="Cytochrome c" evidence="7">
    <location>
        <begin position="181"/>
        <end position="275"/>
    </location>
</feature>
<dbReference type="PROSITE" id="PS51007">
    <property type="entry name" value="CYTC"/>
    <property type="match status" value="1"/>
</dbReference>
<dbReference type="GO" id="GO:0046872">
    <property type="term" value="F:metal ion binding"/>
    <property type="evidence" value="ECO:0007669"/>
    <property type="project" value="UniProtKB-KW"/>
</dbReference>
<dbReference type="AlphaFoldDB" id="V8GBH8"/>
<keyword evidence="2 4" id="KW-0479">Metal-binding</keyword>
<dbReference type="PATRIC" id="fig|1414851.3.peg.17"/>
<feature type="chain" id="PRO_5004769175" evidence="6">
    <location>
        <begin position="23"/>
        <end position="297"/>
    </location>
</feature>
<evidence type="ECO:0000256" key="2">
    <source>
        <dbReference type="ARBA" id="ARBA00022723"/>
    </source>
</evidence>
<dbReference type="OrthoDB" id="9808312at2"/>
<name>V8GBH8_9BURK</name>
<dbReference type="InterPro" id="IPR009056">
    <property type="entry name" value="Cyt_c-like_dom"/>
</dbReference>
<dbReference type="Pfam" id="PF00034">
    <property type="entry name" value="Cytochrom_C"/>
    <property type="match status" value="1"/>
</dbReference>
<reference evidence="8 9" key="1">
    <citation type="submission" date="2013-11" db="EMBL/GenBank/DDBJ databases">
        <title>Genomic analysis of Pelistega sp. HM-7.</title>
        <authorList>
            <person name="Kumbhare S.V."/>
            <person name="Shetty S.A."/>
            <person name="Sharma O."/>
            <person name="Dhotre D.P."/>
        </authorList>
    </citation>
    <scope>NUCLEOTIDE SEQUENCE [LARGE SCALE GENOMIC DNA]</scope>
    <source>
        <strain evidence="8 9">HM-7</strain>
    </source>
</reference>
<dbReference type="PANTHER" id="PTHR35008:SF4">
    <property type="entry name" value="BLL4482 PROTEIN"/>
    <property type="match status" value="1"/>
</dbReference>
<organism evidence="8 9">
    <name type="scientific">Pelistega indica</name>
    <dbReference type="NCBI Taxonomy" id="1414851"/>
    <lineage>
        <taxon>Bacteria</taxon>
        <taxon>Pseudomonadati</taxon>
        <taxon>Pseudomonadota</taxon>
        <taxon>Betaproteobacteria</taxon>
        <taxon>Burkholderiales</taxon>
        <taxon>Alcaligenaceae</taxon>
        <taxon>Pelistega</taxon>
    </lineage>
</organism>
<dbReference type="EMBL" id="AYSV01000001">
    <property type="protein sequence ID" value="ETD73107.1"/>
    <property type="molecule type" value="Genomic_DNA"/>
</dbReference>
<proteinExistence type="predicted"/>
<evidence type="ECO:0000256" key="4">
    <source>
        <dbReference type="PROSITE-ProRule" id="PRU00433"/>
    </source>
</evidence>
<dbReference type="Proteomes" id="UP000018766">
    <property type="component" value="Unassembled WGS sequence"/>
</dbReference>
<keyword evidence="6" id="KW-0732">Signal</keyword>
<evidence type="ECO:0000259" key="7">
    <source>
        <dbReference type="PROSITE" id="PS51007"/>
    </source>
</evidence>
<evidence type="ECO:0000313" key="8">
    <source>
        <dbReference type="EMBL" id="ETD73107.1"/>
    </source>
</evidence>